<dbReference type="InterPro" id="IPR007867">
    <property type="entry name" value="GMC_OxRtase_C"/>
</dbReference>
<evidence type="ECO:0000256" key="6">
    <source>
        <dbReference type="PIRSR" id="PIRSR000137-1"/>
    </source>
</evidence>
<comment type="similarity">
    <text evidence="2">Belongs to the GMC oxidoreductase family.</text>
</comment>
<dbReference type="Proteomes" id="UP000664169">
    <property type="component" value="Unassembled WGS sequence"/>
</dbReference>
<dbReference type="PANTHER" id="PTHR11552">
    <property type="entry name" value="GLUCOSE-METHANOL-CHOLINE GMC OXIDOREDUCTASE"/>
    <property type="match status" value="1"/>
</dbReference>
<sequence>MQLSRFFSVFSGALLLSYGTVVSGLSYDYIIVGGGTAGLAVANRLSANPDVSVLVLEAGASVFNNTNVVGTDSYGKALNTNIDWQFKTVAQSFANNQVVTLHAGKAIGGTSTINDPAELNAWATLNNDQSWSWNQFLQYYYKSEHYQVPTAQMLSDGVTYCTSCHGYSGPVKTGYTNGLATDNLHNLYNSTTTNLGIPPNQDVNSAKMRGFTIYPRTVDTALNVREDAARAYYWPYTNRTNLVLIPNTTVTNIVWAQGTSGGNITASGVQATNNAGVTTTYQANHEVILAAGTLKTPQVLELSGVGNPTILNKYNIPVKVSLPGVGENLQDQINNAAGFSSNAQTSYTGERGWALYANATDIFGSSTSSEASTVKSALSSYASQAAAQSNGAVTSSELLAEFTTQYNLLFQTQVPMAEIVFYTSGTKLEAQYWGLLPFARGNVHINSASPSAAPTINPNYWMTNWDRDAQIGIAKFIRRFFATAPLSSIVTGETSPGLSKVPSNADTTTWSNYLKSVYRPNYHPVGSAAMKPRSKGGVVSPRLLVFGTTNVRVVDASCWPTQVSGHLSSTVYAVAEKAAVMIQQDDGTA</sequence>
<dbReference type="InterPro" id="IPR012132">
    <property type="entry name" value="GMC_OxRdtase"/>
</dbReference>
<dbReference type="InterPro" id="IPR036188">
    <property type="entry name" value="FAD/NAD-bd_sf"/>
</dbReference>
<evidence type="ECO:0000256" key="3">
    <source>
        <dbReference type="ARBA" id="ARBA00022630"/>
    </source>
</evidence>
<keyword evidence="4 7" id="KW-0274">FAD</keyword>
<dbReference type="Gene3D" id="4.10.450.10">
    <property type="entry name" value="Glucose Oxidase, domain 2"/>
    <property type="match status" value="1"/>
</dbReference>
<gene>
    <name evidence="9" type="ORF">GOMPHAMPRED_007583</name>
</gene>
<dbReference type="InterPro" id="IPR000172">
    <property type="entry name" value="GMC_OxRdtase_N"/>
</dbReference>
<dbReference type="EMBL" id="CAJPDQ010000007">
    <property type="protein sequence ID" value="CAF9912188.1"/>
    <property type="molecule type" value="Genomic_DNA"/>
</dbReference>
<dbReference type="Gene3D" id="3.30.560.10">
    <property type="entry name" value="Glucose Oxidase, domain 3"/>
    <property type="match status" value="1"/>
</dbReference>
<dbReference type="Pfam" id="PF00732">
    <property type="entry name" value="GMC_oxred_N"/>
    <property type="match status" value="1"/>
</dbReference>
<name>A0A8H3IBF5_9LECA</name>
<evidence type="ECO:0000256" key="1">
    <source>
        <dbReference type="ARBA" id="ARBA00001974"/>
    </source>
</evidence>
<evidence type="ECO:0000256" key="4">
    <source>
        <dbReference type="ARBA" id="ARBA00022827"/>
    </source>
</evidence>
<dbReference type="Pfam" id="PF05199">
    <property type="entry name" value="GMC_oxred_C"/>
    <property type="match status" value="1"/>
</dbReference>
<comment type="caution">
    <text evidence="9">The sequence shown here is derived from an EMBL/GenBank/DDBJ whole genome shotgun (WGS) entry which is preliminary data.</text>
</comment>
<feature type="binding site" evidence="7">
    <location>
        <position position="110"/>
    </location>
    <ligand>
        <name>FAD</name>
        <dbReference type="ChEBI" id="CHEBI:57692"/>
    </ligand>
</feature>
<dbReference type="PIRSF" id="PIRSF000137">
    <property type="entry name" value="Alcohol_oxidase"/>
    <property type="match status" value="1"/>
</dbReference>
<feature type="binding site" evidence="7">
    <location>
        <position position="250"/>
    </location>
    <ligand>
        <name>FAD</name>
        <dbReference type="ChEBI" id="CHEBI:57692"/>
    </ligand>
</feature>
<proteinExistence type="inferred from homology"/>
<feature type="active site" description="Proton donor" evidence="6">
    <location>
        <position position="523"/>
    </location>
</feature>
<dbReference type="SUPFAM" id="SSF51905">
    <property type="entry name" value="FAD/NAD(P)-binding domain"/>
    <property type="match status" value="1"/>
</dbReference>
<keyword evidence="3" id="KW-0285">Flavoprotein</keyword>
<evidence type="ECO:0000256" key="7">
    <source>
        <dbReference type="PIRSR" id="PIRSR000137-2"/>
    </source>
</evidence>
<evidence type="ECO:0000256" key="2">
    <source>
        <dbReference type="ARBA" id="ARBA00010790"/>
    </source>
</evidence>
<dbReference type="Gene3D" id="3.50.50.60">
    <property type="entry name" value="FAD/NAD(P)-binding domain"/>
    <property type="match status" value="1"/>
</dbReference>
<keyword evidence="5" id="KW-0560">Oxidoreductase</keyword>
<organism evidence="9 10">
    <name type="scientific">Gomphillus americanus</name>
    <dbReference type="NCBI Taxonomy" id="1940652"/>
    <lineage>
        <taxon>Eukaryota</taxon>
        <taxon>Fungi</taxon>
        <taxon>Dikarya</taxon>
        <taxon>Ascomycota</taxon>
        <taxon>Pezizomycotina</taxon>
        <taxon>Lecanoromycetes</taxon>
        <taxon>OSLEUM clade</taxon>
        <taxon>Ostropomycetidae</taxon>
        <taxon>Ostropales</taxon>
        <taxon>Graphidaceae</taxon>
        <taxon>Gomphilloideae</taxon>
        <taxon>Gomphillus</taxon>
    </lineage>
</organism>
<keyword evidence="10" id="KW-1185">Reference proteome</keyword>
<dbReference type="SUPFAM" id="SSF54373">
    <property type="entry name" value="FAD-linked reductases, C-terminal domain"/>
    <property type="match status" value="1"/>
</dbReference>
<evidence type="ECO:0000259" key="8">
    <source>
        <dbReference type="PROSITE" id="PS00624"/>
    </source>
</evidence>
<evidence type="ECO:0000256" key="5">
    <source>
        <dbReference type="ARBA" id="ARBA00023002"/>
    </source>
</evidence>
<reference evidence="9" key="1">
    <citation type="submission" date="2021-03" db="EMBL/GenBank/DDBJ databases">
        <authorList>
            <person name="Tagirdzhanova G."/>
        </authorList>
    </citation>
    <scope>NUCLEOTIDE SEQUENCE</scope>
</reference>
<accession>A0A8H3IBF5</accession>
<dbReference type="PANTHER" id="PTHR11552:SF201">
    <property type="entry name" value="GLUCOSE-METHANOL-CHOLINE OXIDOREDUCTASE N-TERMINAL DOMAIN-CONTAINING PROTEIN"/>
    <property type="match status" value="1"/>
</dbReference>
<feature type="active site" description="Proton acceptor" evidence="6">
    <location>
        <position position="566"/>
    </location>
</feature>
<dbReference type="AlphaFoldDB" id="A0A8H3IBF5"/>
<evidence type="ECO:0000313" key="9">
    <source>
        <dbReference type="EMBL" id="CAF9912188.1"/>
    </source>
</evidence>
<dbReference type="InterPro" id="IPR027424">
    <property type="entry name" value="Glucose_Oxidase_domain_2"/>
</dbReference>
<dbReference type="GO" id="GO:0016614">
    <property type="term" value="F:oxidoreductase activity, acting on CH-OH group of donors"/>
    <property type="evidence" value="ECO:0007669"/>
    <property type="project" value="InterPro"/>
</dbReference>
<comment type="cofactor">
    <cofactor evidence="1 7">
        <name>FAD</name>
        <dbReference type="ChEBI" id="CHEBI:57692"/>
    </cofactor>
</comment>
<dbReference type="OrthoDB" id="269227at2759"/>
<dbReference type="GO" id="GO:0050660">
    <property type="term" value="F:flavin adenine dinucleotide binding"/>
    <property type="evidence" value="ECO:0007669"/>
    <property type="project" value="InterPro"/>
</dbReference>
<feature type="domain" description="Glucose-methanol-choline oxidoreductase N-terminal" evidence="8">
    <location>
        <begin position="292"/>
        <end position="306"/>
    </location>
</feature>
<protein>
    <recommendedName>
        <fullName evidence="8">Glucose-methanol-choline oxidoreductase N-terminal domain-containing protein</fullName>
    </recommendedName>
</protein>
<evidence type="ECO:0000313" key="10">
    <source>
        <dbReference type="Proteomes" id="UP000664169"/>
    </source>
</evidence>
<dbReference type="PROSITE" id="PS00624">
    <property type="entry name" value="GMC_OXRED_2"/>
    <property type="match status" value="1"/>
</dbReference>